<evidence type="ECO:0000313" key="1">
    <source>
        <dbReference type="EMBL" id="MEQ2238677.1"/>
    </source>
</evidence>
<dbReference type="Proteomes" id="UP001482620">
    <property type="component" value="Unassembled WGS sequence"/>
</dbReference>
<proteinExistence type="predicted"/>
<accession>A0ABV0U278</accession>
<sequence>MCCGSKLISKWSQQSSFVMPRHVESCKKCLLCCKLELMLMEEIVLGELLCRAGETTGNSKIFDLLIRS</sequence>
<reference evidence="1 2" key="1">
    <citation type="submission" date="2021-06" db="EMBL/GenBank/DDBJ databases">
        <authorList>
            <person name="Palmer J.M."/>
        </authorList>
    </citation>
    <scope>NUCLEOTIDE SEQUENCE [LARGE SCALE GENOMIC DNA]</scope>
    <source>
        <strain evidence="2">if_2019</strain>
        <tissue evidence="1">Muscle</tissue>
    </source>
</reference>
<dbReference type="EMBL" id="JAHRIQ010053198">
    <property type="protein sequence ID" value="MEQ2238677.1"/>
    <property type="molecule type" value="Genomic_DNA"/>
</dbReference>
<comment type="caution">
    <text evidence="1">The sequence shown here is derived from an EMBL/GenBank/DDBJ whole genome shotgun (WGS) entry which is preliminary data.</text>
</comment>
<gene>
    <name evidence="1" type="ORF">ILYODFUR_035609</name>
</gene>
<evidence type="ECO:0000313" key="2">
    <source>
        <dbReference type="Proteomes" id="UP001482620"/>
    </source>
</evidence>
<protein>
    <submittedName>
        <fullName evidence="1">Uncharacterized protein</fullName>
    </submittedName>
</protein>
<keyword evidence="2" id="KW-1185">Reference proteome</keyword>
<organism evidence="1 2">
    <name type="scientific">Ilyodon furcidens</name>
    <name type="common">goldbreast splitfin</name>
    <dbReference type="NCBI Taxonomy" id="33524"/>
    <lineage>
        <taxon>Eukaryota</taxon>
        <taxon>Metazoa</taxon>
        <taxon>Chordata</taxon>
        <taxon>Craniata</taxon>
        <taxon>Vertebrata</taxon>
        <taxon>Euteleostomi</taxon>
        <taxon>Actinopterygii</taxon>
        <taxon>Neopterygii</taxon>
        <taxon>Teleostei</taxon>
        <taxon>Neoteleostei</taxon>
        <taxon>Acanthomorphata</taxon>
        <taxon>Ovalentaria</taxon>
        <taxon>Atherinomorphae</taxon>
        <taxon>Cyprinodontiformes</taxon>
        <taxon>Goodeidae</taxon>
        <taxon>Ilyodon</taxon>
    </lineage>
</organism>
<name>A0ABV0U278_9TELE</name>